<sequence>MQQSFLEYVLHDLQQKGVDITECSYILPSKRSGTFLKKHMAQIIGKSIFSPTVLSIEDFVTQISGLSQASNVDLILELYSVYKKTEIKQHDDFDTFLKWGQTLLQDFNEIDRYLIPPNDILNYLSAIKELNHWSMQKDKSDLVRNYLALWNNLSAIYKAFTKTLIDQQKGYQGLMYRWAAKRTDSGDSIFQEKPIVFIGFNALNTAEAFIIQHYLNNPLNHMYWDIDAYFLDSSIHDAGLFIRNYKQAWPYYQRNNLEGVHHNFLTPKDISITGVPKSISQAQYAGHLLAKIQDASPEGIQDTALVLADESLLIPMLQALPSSISKVNITMGFPLNKTVLYSFFLSFLDLQLAKSEKGWFFEDVLTFFSNPFCLSLSSSEKVDALSLIAKDIKQHNRLYLNHQYLEKYSAQSELMDLLFSSDSPTPLDWISRCLQLIQKLKTIGQQQKNAMELEYLYRFHKLFNQLKQQIESVNFIKHLKSVKSFFKQLAALETTDFIGEPLSGLQIMGMLESRNLDFETVIITSVNEGILPAGKSGNSFFPFDVKREFGLPTYKEKDAIYTYHFYRLIQRAKNVYLIYNTEPDVLEGGEKSRLISQLLTDKNVSRYISHSIASPELKIDASPSLQIEKSNLLAEDIRAFASKGFSPTAITNYIRNPMDFYKKNILKIYDTEEVEQSIAANTFGTIIHDSLEVLYSPLINTALEKVDLESLKTQIPKVVSSQFTTTLPGVDISKGRYLLVYHVVLKYLQNFVDMEIAQLQKHEVKILALEEKYESFLQIPGLDFPIKLKGTLDRVDQVDGTIRIVDYKTGRVEPSHVKIKDWDTLITNYDKSKAFQLLCYAYLYHSKHGTETLIAGLYSFKNLKHGFLPFSGSSTLINAEVLATFENYLQQIILEICDPKIAFTEKQP</sequence>
<dbReference type="SUPFAM" id="SSF52540">
    <property type="entry name" value="P-loop containing nucleoside triphosphate hydrolases"/>
    <property type="match status" value="1"/>
</dbReference>
<accession>A0ABY2WL04</accession>
<reference evidence="2 3" key="1">
    <citation type="submission" date="2019-05" db="EMBL/GenBank/DDBJ databases">
        <title>Flagellimonas sp. AsT0115, sp. nov., isolated from a marine red algae, Asparagopsis taxiformis.</title>
        <authorList>
            <person name="Kim J."/>
            <person name="Jeong S.E."/>
            <person name="Jeon C.O."/>
        </authorList>
    </citation>
    <scope>NUCLEOTIDE SEQUENCE [LARGE SCALE GENOMIC DNA]</scope>
    <source>
        <strain evidence="2 3">AsT0115</strain>
    </source>
</reference>
<evidence type="ECO:0000313" key="2">
    <source>
        <dbReference type="EMBL" id="TMU55221.1"/>
    </source>
</evidence>
<dbReference type="SUPFAM" id="SSF52980">
    <property type="entry name" value="Restriction endonuclease-like"/>
    <property type="match status" value="1"/>
</dbReference>
<protein>
    <submittedName>
        <fullName evidence="2">PD-(D/E)XK nuclease family protein</fullName>
    </submittedName>
</protein>
<keyword evidence="3" id="KW-1185">Reference proteome</keyword>
<dbReference type="Proteomes" id="UP000751614">
    <property type="component" value="Unassembled WGS sequence"/>
</dbReference>
<dbReference type="RefSeq" id="WP_138837149.1">
    <property type="nucleotide sequence ID" value="NZ_VCNI01000002.1"/>
</dbReference>
<comment type="caution">
    <text evidence="2">The sequence shown here is derived from an EMBL/GenBank/DDBJ whole genome shotgun (WGS) entry which is preliminary data.</text>
</comment>
<dbReference type="Pfam" id="PF12705">
    <property type="entry name" value="PDDEXK_1"/>
    <property type="match status" value="1"/>
</dbReference>
<name>A0ABY2WL04_9FLAO</name>
<dbReference type="EMBL" id="VCNI01000002">
    <property type="protein sequence ID" value="TMU55221.1"/>
    <property type="molecule type" value="Genomic_DNA"/>
</dbReference>
<proteinExistence type="predicted"/>
<feature type="domain" description="PD-(D/E)XK endonuclease-like" evidence="1">
    <location>
        <begin position="645"/>
        <end position="903"/>
    </location>
</feature>
<dbReference type="InterPro" id="IPR027417">
    <property type="entry name" value="P-loop_NTPase"/>
</dbReference>
<gene>
    <name evidence="2" type="ORF">FGG15_13645</name>
</gene>
<evidence type="ECO:0000313" key="3">
    <source>
        <dbReference type="Proteomes" id="UP000751614"/>
    </source>
</evidence>
<dbReference type="InterPro" id="IPR011604">
    <property type="entry name" value="PDDEXK-like_dom_sf"/>
</dbReference>
<dbReference type="InterPro" id="IPR038726">
    <property type="entry name" value="PDDEXK_AddAB-type"/>
</dbReference>
<organism evidence="2 3">
    <name type="scientific">Flagellimonas algicola</name>
    <dbReference type="NCBI Taxonomy" id="2583815"/>
    <lineage>
        <taxon>Bacteria</taxon>
        <taxon>Pseudomonadati</taxon>
        <taxon>Bacteroidota</taxon>
        <taxon>Flavobacteriia</taxon>
        <taxon>Flavobacteriales</taxon>
        <taxon>Flavobacteriaceae</taxon>
        <taxon>Flagellimonas</taxon>
    </lineage>
</organism>
<dbReference type="Gene3D" id="3.90.320.10">
    <property type="match status" value="1"/>
</dbReference>
<dbReference type="InterPro" id="IPR011335">
    <property type="entry name" value="Restrct_endonuc-II-like"/>
</dbReference>
<evidence type="ECO:0000259" key="1">
    <source>
        <dbReference type="Pfam" id="PF12705"/>
    </source>
</evidence>